<dbReference type="GO" id="GO:0015074">
    <property type="term" value="P:DNA integration"/>
    <property type="evidence" value="ECO:0007669"/>
    <property type="project" value="InterPro"/>
</dbReference>
<evidence type="ECO:0000256" key="2">
    <source>
        <dbReference type="SAM" id="Phobius"/>
    </source>
</evidence>
<dbReference type="PROSITE" id="PS51898">
    <property type="entry name" value="TYR_RECOMBINASE"/>
    <property type="match status" value="1"/>
</dbReference>
<comment type="caution">
    <text evidence="4">The sequence shown here is derived from an EMBL/GenBank/DDBJ whole genome shotgun (WGS) entry which is preliminary data.</text>
</comment>
<evidence type="ECO:0000313" key="5">
    <source>
        <dbReference type="Proteomes" id="UP000325333"/>
    </source>
</evidence>
<keyword evidence="2" id="KW-0472">Membrane</keyword>
<keyword evidence="1" id="KW-0233">DNA recombination</keyword>
<feature type="transmembrane region" description="Helical" evidence="2">
    <location>
        <begin position="258"/>
        <end position="280"/>
    </location>
</feature>
<proteinExistence type="predicted"/>
<evidence type="ECO:0000313" key="4">
    <source>
        <dbReference type="EMBL" id="KAA1052422.1"/>
    </source>
</evidence>
<evidence type="ECO:0000256" key="1">
    <source>
        <dbReference type="ARBA" id="ARBA00023172"/>
    </source>
</evidence>
<dbReference type="GO" id="GO:0006310">
    <property type="term" value="P:DNA recombination"/>
    <property type="evidence" value="ECO:0007669"/>
    <property type="project" value="UniProtKB-KW"/>
</dbReference>
<dbReference type="SUPFAM" id="SSF56349">
    <property type="entry name" value="DNA breaking-rejoining enzymes"/>
    <property type="match status" value="1"/>
</dbReference>
<name>A0A5B0KIM6_9PROT</name>
<keyword evidence="2" id="KW-0812">Transmembrane</keyword>
<gene>
    <name evidence="4" type="ORF">FH063_004753</name>
</gene>
<dbReference type="InterPro" id="IPR011010">
    <property type="entry name" value="DNA_brk_join_enz"/>
</dbReference>
<evidence type="ECO:0000259" key="3">
    <source>
        <dbReference type="PROSITE" id="PS51898"/>
    </source>
</evidence>
<organism evidence="4 5">
    <name type="scientific">Azospirillum argentinense</name>
    <dbReference type="NCBI Taxonomy" id="2970906"/>
    <lineage>
        <taxon>Bacteria</taxon>
        <taxon>Pseudomonadati</taxon>
        <taxon>Pseudomonadota</taxon>
        <taxon>Alphaproteobacteria</taxon>
        <taxon>Rhodospirillales</taxon>
        <taxon>Azospirillaceae</taxon>
        <taxon>Azospirillum</taxon>
    </lineage>
</organism>
<dbReference type="InterPro" id="IPR002104">
    <property type="entry name" value="Integrase_catalytic"/>
</dbReference>
<sequence>MYCERVREGGIRYLLDLDRRVQDLISRVAAGEALPTYNGFSTLPRLQTDHAAAQLGLPDAISIPRDLRAAIGQVATGTAGICLLNLQAAWLGVSERRIDRPLSADAIRYYLLPWSSMYRLREYIPKTLGRMEYQAFDHRSTLVHVARQIAADGEGVPSDGRTMSIPPFQACFLVDRALRWVLSYADDIRSILGVVEDLHRRIPDLAGGDRSSSIRKRRREAGGMAFPELTIGPHAPGAPWPLDFAVHRRSPSTGRMLTVARAAFVLLPTACLIVIAAFTARRSGEIDSLQLGCVEEDADGELWLSIWIEKALRDITRILVPASVQRAITVLEWLSADARERSGTRWLFQFDSVHQGGALTALHFRSALNEFAEYVGVPPLPDGTRWVFSPHQFRRFFSICYYWRWSFGSLTALSTFLRQFDLEVTRRYVTEVSRGELVRLKEDALADHAVRVAAAQELSGLDGRRRAHHDVSREHRTMVARDVVAGRTALGGFGGEQITKRLDDLIIEFERRLEIRPASSPQGLLNELLSGFVAHTLTHLEPNPLGHSLCKCARSRADLAAARCLDEFQATHPDTPRPAQPDHAHASDTVCGGCAHNVLPPETEPYWIEAIAKTDGVAASTPAAHLRTVATKRATALRAIHKRGFQDVKRVARPITLEEPNADDA</sequence>
<dbReference type="Proteomes" id="UP000325333">
    <property type="component" value="Unassembled WGS sequence"/>
</dbReference>
<keyword evidence="2" id="KW-1133">Transmembrane helix</keyword>
<reference evidence="4 5" key="1">
    <citation type="submission" date="2019-07" db="EMBL/GenBank/DDBJ databases">
        <title>Genome sequencing of the stress-tolerant strain Azospirillum brasilense Az19.</title>
        <authorList>
            <person name="Maroniche G.A."/>
            <person name="Garcia J.E."/>
            <person name="Pagnussat L."/>
            <person name="Amenta M."/>
            <person name="Creus C.M."/>
        </authorList>
    </citation>
    <scope>NUCLEOTIDE SEQUENCE [LARGE SCALE GENOMIC DNA]</scope>
    <source>
        <strain evidence="4 5">Az19</strain>
    </source>
</reference>
<feature type="domain" description="Tyr recombinase" evidence="3">
    <location>
        <begin position="246"/>
        <end position="442"/>
    </location>
</feature>
<dbReference type="GO" id="GO:0003677">
    <property type="term" value="F:DNA binding"/>
    <property type="evidence" value="ECO:0007669"/>
    <property type="project" value="InterPro"/>
</dbReference>
<dbReference type="AlphaFoldDB" id="A0A5B0KIM6"/>
<dbReference type="Gene3D" id="1.10.443.10">
    <property type="entry name" value="Intergrase catalytic core"/>
    <property type="match status" value="1"/>
</dbReference>
<dbReference type="InterPro" id="IPR013762">
    <property type="entry name" value="Integrase-like_cat_sf"/>
</dbReference>
<accession>A0A5B0KIM6</accession>
<protein>
    <recommendedName>
        <fullName evidence="3">Tyr recombinase domain-containing protein</fullName>
    </recommendedName>
</protein>
<dbReference type="EMBL" id="VEWN01000031">
    <property type="protein sequence ID" value="KAA1052422.1"/>
    <property type="molecule type" value="Genomic_DNA"/>
</dbReference>